<dbReference type="InterPro" id="IPR002347">
    <property type="entry name" value="SDR_fam"/>
</dbReference>
<accession>A0A821NV15</accession>
<organism evidence="1 2">
    <name type="scientific">Pieris macdunnoughi</name>
    <dbReference type="NCBI Taxonomy" id="345717"/>
    <lineage>
        <taxon>Eukaryota</taxon>
        <taxon>Metazoa</taxon>
        <taxon>Ecdysozoa</taxon>
        <taxon>Arthropoda</taxon>
        <taxon>Hexapoda</taxon>
        <taxon>Insecta</taxon>
        <taxon>Pterygota</taxon>
        <taxon>Neoptera</taxon>
        <taxon>Endopterygota</taxon>
        <taxon>Lepidoptera</taxon>
        <taxon>Glossata</taxon>
        <taxon>Ditrysia</taxon>
        <taxon>Papilionoidea</taxon>
        <taxon>Pieridae</taxon>
        <taxon>Pierinae</taxon>
        <taxon>Pieris</taxon>
    </lineage>
</organism>
<dbReference type="SUPFAM" id="SSF51735">
    <property type="entry name" value="NAD(P)-binding Rossmann-fold domains"/>
    <property type="match status" value="1"/>
</dbReference>
<dbReference type="InterPro" id="IPR036291">
    <property type="entry name" value="NAD(P)-bd_dom_sf"/>
</dbReference>
<dbReference type="AlphaFoldDB" id="A0A821NV15"/>
<evidence type="ECO:0000313" key="2">
    <source>
        <dbReference type="Proteomes" id="UP000663880"/>
    </source>
</evidence>
<dbReference type="PANTHER" id="PTHR43975:SF2">
    <property type="entry name" value="EG:BACR7A4.14 PROTEIN-RELATED"/>
    <property type="match status" value="1"/>
</dbReference>
<sequence>MIFSNKVVLVTGASSGIGAATAIEFAKEGAIVAIVARNEEKLNNVANEIEKQVITKLGKLDVLVNNAGLTRFGSILEGNILQSYDEIMKVNVRAHINITTLATPHLIKTQGNIVNISSVAGKTLPSYSSMISYHISKAELTHFSRCAALELANKGVRVNIVSPGPVKTDLLENAGVGFMKFEDVSDDAPLKRVSESVEVADIVLFLASNKARGITGSEYVADNGWCLRH</sequence>
<dbReference type="PANTHER" id="PTHR43975">
    <property type="entry name" value="ZGC:101858"/>
    <property type="match status" value="1"/>
</dbReference>
<reference evidence="1" key="1">
    <citation type="submission" date="2021-02" db="EMBL/GenBank/DDBJ databases">
        <authorList>
            <person name="Steward A R."/>
        </authorList>
    </citation>
    <scope>NUCLEOTIDE SEQUENCE</scope>
</reference>
<comment type="caution">
    <text evidence="1">The sequence shown here is derived from an EMBL/GenBank/DDBJ whole genome shotgun (WGS) entry which is preliminary data.</text>
</comment>
<proteinExistence type="predicted"/>
<gene>
    <name evidence="1" type="ORF">PMACD_LOCUS2912</name>
</gene>
<dbReference type="Proteomes" id="UP000663880">
    <property type="component" value="Unassembled WGS sequence"/>
</dbReference>
<dbReference type="EMBL" id="CAJOBZ010000005">
    <property type="protein sequence ID" value="CAF4791301.1"/>
    <property type="molecule type" value="Genomic_DNA"/>
</dbReference>
<name>A0A821NV15_9NEOP</name>
<evidence type="ECO:0000313" key="1">
    <source>
        <dbReference type="EMBL" id="CAF4791301.1"/>
    </source>
</evidence>
<dbReference type="Gene3D" id="3.40.50.720">
    <property type="entry name" value="NAD(P)-binding Rossmann-like Domain"/>
    <property type="match status" value="1"/>
</dbReference>
<keyword evidence="2" id="KW-1185">Reference proteome</keyword>
<dbReference type="PRINTS" id="PR00081">
    <property type="entry name" value="GDHRDH"/>
</dbReference>
<protein>
    <submittedName>
        <fullName evidence="1">Uncharacterized protein</fullName>
    </submittedName>
</protein>
<dbReference type="OrthoDB" id="47007at2759"/>
<dbReference type="Pfam" id="PF13561">
    <property type="entry name" value="adh_short_C2"/>
    <property type="match status" value="1"/>
</dbReference>
<dbReference type="FunFam" id="3.40.50.720:FF:000084">
    <property type="entry name" value="Short-chain dehydrogenase reductase"/>
    <property type="match status" value="1"/>
</dbReference>
<dbReference type="PRINTS" id="PR00080">
    <property type="entry name" value="SDRFAMILY"/>
</dbReference>